<reference evidence="2 3" key="1">
    <citation type="submission" date="2020-10" db="EMBL/GenBank/DDBJ databases">
        <title>Sequencing the genomes of 1000 actinobacteria strains.</title>
        <authorList>
            <person name="Klenk H.-P."/>
        </authorList>
    </citation>
    <scope>NUCLEOTIDE SEQUENCE [LARGE SCALE GENOMIC DNA]</scope>
    <source>
        <strain evidence="2 3">DSM 45157</strain>
    </source>
</reference>
<proteinExistence type="predicted"/>
<keyword evidence="1" id="KW-1133">Transmembrane helix</keyword>
<keyword evidence="1" id="KW-0472">Membrane</keyword>
<organism evidence="2 3">
    <name type="scientific">Nocardiopsis terrae</name>
    <dbReference type="NCBI Taxonomy" id="372655"/>
    <lineage>
        <taxon>Bacteria</taxon>
        <taxon>Bacillati</taxon>
        <taxon>Actinomycetota</taxon>
        <taxon>Actinomycetes</taxon>
        <taxon>Streptosporangiales</taxon>
        <taxon>Nocardiopsidaceae</taxon>
        <taxon>Nocardiopsis</taxon>
    </lineage>
</organism>
<dbReference type="EMBL" id="JADBDY010000001">
    <property type="protein sequence ID" value="MBE1455876.1"/>
    <property type="molecule type" value="Genomic_DNA"/>
</dbReference>
<name>A0ABR9HAF6_9ACTN</name>
<gene>
    <name evidence="2" type="ORF">H4W79_000090</name>
</gene>
<dbReference type="RefSeq" id="WP_191276337.1">
    <property type="nucleotide sequence ID" value="NZ_BMXJ01000013.1"/>
</dbReference>
<accession>A0ABR9HAF6</accession>
<keyword evidence="1" id="KW-0812">Transmembrane</keyword>
<feature type="transmembrane region" description="Helical" evidence="1">
    <location>
        <begin position="57"/>
        <end position="78"/>
    </location>
</feature>
<evidence type="ECO:0000256" key="1">
    <source>
        <dbReference type="SAM" id="Phobius"/>
    </source>
</evidence>
<dbReference type="Proteomes" id="UP000598217">
    <property type="component" value="Unassembled WGS sequence"/>
</dbReference>
<protein>
    <submittedName>
        <fullName evidence="2">Membrane protein</fullName>
    </submittedName>
</protein>
<sequence length="178" mass="19693">MNPETPSDRVKLERADDPKLRRAWASRARRRRYTVLYVALVIAGAALLGWAPRGGGVLQAIVPMLAMAVVIGVVLFVITQLNRFTRLSLPHRLLDERQRADRDAAHRVAHKAMAAVLMAVFFLACLVPVYSPPSVVFPSGLAAPLLFTLVMLHTSAPACYLAWTRPDELPDEDGPDRF</sequence>
<comment type="caution">
    <text evidence="2">The sequence shown here is derived from an EMBL/GenBank/DDBJ whole genome shotgun (WGS) entry which is preliminary data.</text>
</comment>
<feature type="transmembrane region" description="Helical" evidence="1">
    <location>
        <begin position="33"/>
        <end position="51"/>
    </location>
</feature>
<keyword evidence="3" id="KW-1185">Reference proteome</keyword>
<feature type="transmembrane region" description="Helical" evidence="1">
    <location>
        <begin position="112"/>
        <end position="130"/>
    </location>
</feature>
<evidence type="ECO:0000313" key="2">
    <source>
        <dbReference type="EMBL" id="MBE1455876.1"/>
    </source>
</evidence>
<evidence type="ECO:0000313" key="3">
    <source>
        <dbReference type="Proteomes" id="UP000598217"/>
    </source>
</evidence>
<feature type="transmembrane region" description="Helical" evidence="1">
    <location>
        <begin position="142"/>
        <end position="163"/>
    </location>
</feature>